<dbReference type="PANTHER" id="PTHR19303:SF26">
    <property type="entry name" value="TIGGER TRANSPOSABLE ELEMENT-DERIVED PROTEIN 1"/>
    <property type="match status" value="1"/>
</dbReference>
<evidence type="ECO:0000259" key="4">
    <source>
        <dbReference type="PROSITE" id="PS51253"/>
    </source>
</evidence>
<evidence type="ECO:0000256" key="1">
    <source>
        <dbReference type="ARBA" id="ARBA00023125"/>
    </source>
</evidence>
<reference evidence="5" key="1">
    <citation type="submission" date="2017-07" db="EMBL/GenBank/DDBJ databases">
        <authorList>
            <person name="Mikheyev A."/>
            <person name="Grau M."/>
        </authorList>
    </citation>
    <scope>NUCLEOTIDE SEQUENCE</scope>
    <source>
        <tissue evidence="5">Venom_gland</tissue>
    </source>
</reference>
<dbReference type="Pfam" id="PF03221">
    <property type="entry name" value="HTH_Tnp_Tc5"/>
    <property type="match status" value="1"/>
</dbReference>
<feature type="signal peptide" evidence="3">
    <location>
        <begin position="1"/>
        <end position="24"/>
    </location>
</feature>
<dbReference type="PROSITE" id="PS51253">
    <property type="entry name" value="HTH_CENPB"/>
    <property type="match status" value="1"/>
</dbReference>
<accession>A0A2D4MYN4</accession>
<evidence type="ECO:0000256" key="3">
    <source>
        <dbReference type="SAM" id="SignalP"/>
    </source>
</evidence>
<keyword evidence="2" id="KW-0539">Nucleus</keyword>
<dbReference type="InterPro" id="IPR006600">
    <property type="entry name" value="HTH_CenpB_DNA-bd_dom"/>
</dbReference>
<evidence type="ECO:0000313" key="5">
    <source>
        <dbReference type="EMBL" id="LAB38544.1"/>
    </source>
</evidence>
<dbReference type="PANTHER" id="PTHR19303">
    <property type="entry name" value="TRANSPOSON"/>
    <property type="match status" value="1"/>
</dbReference>
<feature type="chain" id="PRO_5013777057" description="HTH CENPB-type domain-containing protein" evidence="3">
    <location>
        <begin position="25"/>
        <end position="300"/>
    </location>
</feature>
<reference evidence="5" key="2">
    <citation type="submission" date="2017-11" db="EMBL/GenBank/DDBJ databases">
        <title>Coralsnake Venomics: Analyses of Venom Gland Transcriptomes and Proteomes of Six Brazilian Taxa.</title>
        <authorList>
            <person name="Aird S.D."/>
            <person name="Jorge da Silva N."/>
            <person name="Qiu L."/>
            <person name="Villar-Briones A."/>
            <person name="Aparecida-Saddi V."/>
            <person name="Campos-Telles M.P."/>
            <person name="Grau M."/>
            <person name="Mikheyev A.S."/>
        </authorList>
    </citation>
    <scope>NUCLEOTIDE SEQUENCE</scope>
    <source>
        <tissue evidence="5">Venom_gland</tissue>
    </source>
</reference>
<dbReference type="GO" id="GO:0005634">
    <property type="term" value="C:nucleus"/>
    <property type="evidence" value="ECO:0007669"/>
    <property type="project" value="TreeGrafter"/>
</dbReference>
<dbReference type="Gene3D" id="1.10.10.60">
    <property type="entry name" value="Homeodomain-like"/>
    <property type="match status" value="2"/>
</dbReference>
<dbReference type="AlphaFoldDB" id="A0A2D4MYN4"/>
<feature type="domain" description="HTH CENPB-type" evidence="4">
    <location>
        <begin position="98"/>
        <end position="176"/>
    </location>
</feature>
<dbReference type="InterPro" id="IPR050863">
    <property type="entry name" value="CenT-Element_Derived"/>
</dbReference>
<dbReference type="SUPFAM" id="SSF46689">
    <property type="entry name" value="Homeodomain-like"/>
    <property type="match status" value="2"/>
</dbReference>
<dbReference type="EMBL" id="IACM01139949">
    <property type="protein sequence ID" value="LAB38544.1"/>
    <property type="molecule type" value="Transcribed_RNA"/>
</dbReference>
<proteinExistence type="predicted"/>
<dbReference type="SMART" id="SM00674">
    <property type="entry name" value="CENPB"/>
    <property type="match status" value="1"/>
</dbReference>
<dbReference type="Pfam" id="PF04218">
    <property type="entry name" value="CENP-B_N"/>
    <property type="match status" value="1"/>
</dbReference>
<name>A0A2D4MYN4_9SAUR</name>
<protein>
    <recommendedName>
        <fullName evidence="4">HTH CENPB-type domain-containing protein</fullName>
    </recommendedName>
</protein>
<sequence length="300" mass="34976">MYRSRQYTVLCNWLLFWLEMSSKGKRKSSTSIKEGRKKQRKTINLDLKMKIIKAHDEGKKVNIIAQEEGLAHSTISTILKDKERIKKAIKGASGTDAIITRHRTGLIHETEKLLLLWIEDQIQKRIPISLSLIQAKARSIFTTLKDRAGQECTEVFTASRGWFMRFQRRFNYHSTRKPRKGVSVDEAAKRFLDELDDIIAKGSYLPEQIFNVEETWLFWKKMPEQTYIHKEAKAMPGYKTFKERVILLLGGNVSGFKLKPFLVHKSGNHHAFKKRFLLKFSCFLTTDLDTLHIFIISIQM</sequence>
<dbReference type="InterPro" id="IPR009057">
    <property type="entry name" value="Homeodomain-like_sf"/>
</dbReference>
<evidence type="ECO:0000256" key="2">
    <source>
        <dbReference type="ARBA" id="ARBA00023242"/>
    </source>
</evidence>
<keyword evidence="3" id="KW-0732">Signal</keyword>
<keyword evidence="1" id="KW-0238">DNA-binding</keyword>
<organism evidence="5">
    <name type="scientific">Micrurus spixii</name>
    <name type="common">Amazon coral snake</name>
    <dbReference type="NCBI Taxonomy" id="129469"/>
    <lineage>
        <taxon>Eukaryota</taxon>
        <taxon>Metazoa</taxon>
        <taxon>Chordata</taxon>
        <taxon>Craniata</taxon>
        <taxon>Vertebrata</taxon>
        <taxon>Euteleostomi</taxon>
        <taxon>Lepidosauria</taxon>
        <taxon>Squamata</taxon>
        <taxon>Bifurcata</taxon>
        <taxon>Unidentata</taxon>
        <taxon>Episquamata</taxon>
        <taxon>Toxicofera</taxon>
        <taxon>Serpentes</taxon>
        <taxon>Colubroidea</taxon>
        <taxon>Elapidae</taxon>
        <taxon>Elapinae</taxon>
        <taxon>Micrurus</taxon>
    </lineage>
</organism>
<dbReference type="GO" id="GO:0003677">
    <property type="term" value="F:DNA binding"/>
    <property type="evidence" value="ECO:0007669"/>
    <property type="project" value="UniProtKB-KW"/>
</dbReference>
<dbReference type="InterPro" id="IPR007889">
    <property type="entry name" value="HTH_Psq"/>
</dbReference>